<reference evidence="1" key="1">
    <citation type="submission" date="2014-09" db="EMBL/GenBank/DDBJ databases">
        <title>Genome sequence of the luminous mushroom Mycena chlorophos for searching fungal bioluminescence genes.</title>
        <authorList>
            <person name="Tanaka Y."/>
            <person name="Kasuga D."/>
            <person name="Oba Y."/>
            <person name="Hase S."/>
            <person name="Sato K."/>
            <person name="Oba Y."/>
            <person name="Sakakibara Y."/>
        </authorList>
    </citation>
    <scope>NUCLEOTIDE SEQUENCE</scope>
</reference>
<evidence type="ECO:0000313" key="1">
    <source>
        <dbReference type="EMBL" id="GAT50037.1"/>
    </source>
</evidence>
<name>A0ABQ0LG74_MYCCL</name>
<dbReference type="Proteomes" id="UP000815677">
    <property type="component" value="Unassembled WGS sequence"/>
</dbReference>
<evidence type="ECO:0000313" key="2">
    <source>
        <dbReference type="Proteomes" id="UP000815677"/>
    </source>
</evidence>
<dbReference type="EMBL" id="DF846169">
    <property type="protein sequence ID" value="GAT50037.1"/>
    <property type="molecule type" value="Genomic_DNA"/>
</dbReference>
<keyword evidence="2" id="KW-1185">Reference proteome</keyword>
<organism evidence="1 2">
    <name type="scientific">Mycena chlorophos</name>
    <name type="common">Agaric fungus</name>
    <name type="synonym">Agaricus chlorophos</name>
    <dbReference type="NCBI Taxonomy" id="658473"/>
    <lineage>
        <taxon>Eukaryota</taxon>
        <taxon>Fungi</taxon>
        <taxon>Dikarya</taxon>
        <taxon>Basidiomycota</taxon>
        <taxon>Agaricomycotina</taxon>
        <taxon>Agaricomycetes</taxon>
        <taxon>Agaricomycetidae</taxon>
        <taxon>Agaricales</taxon>
        <taxon>Marasmiineae</taxon>
        <taxon>Mycenaceae</taxon>
        <taxon>Mycena</taxon>
    </lineage>
</organism>
<accession>A0ABQ0LG74</accession>
<proteinExistence type="predicted"/>
<gene>
    <name evidence="1" type="ORF">MCHLO_07320</name>
</gene>
<protein>
    <submittedName>
        <fullName evidence="1">Uncharacterized protein</fullName>
    </submittedName>
</protein>
<sequence length="245" mass="28334">MTAPIYEPSLAPYREPHCLYTHAPSNRTVRGFHPADELMLGDPDLPRSYLGYDGRNASAFVDNHQYTSWTSGDMTFPYFYETEAEYLVGNELVSYPVTKTVYRRDYDLTWQEIIGYLTNGIIPARYPPKFPTGPLGPVNEPMNEEAFQRMVNRFVLHNGRLYERGSGLLVQARHQYAEYITDVMLPHKFPIRSLARMSPEHRAQVASVAVGIWFLDAVPRATFMLRRWSMMGYHPKPSGQYTFMY</sequence>